<protein>
    <submittedName>
        <fullName evidence="2">HEPN_Apea domain-containing protein</fullName>
    </submittedName>
</protein>
<reference evidence="2" key="1">
    <citation type="submission" date="2017-02" db="UniProtKB">
        <authorList>
            <consortium name="WormBaseParasite"/>
        </authorList>
    </citation>
    <scope>IDENTIFICATION</scope>
</reference>
<accession>A0A0N5A6N6</accession>
<keyword evidence="1" id="KW-1185">Reference proteome</keyword>
<evidence type="ECO:0000313" key="2">
    <source>
        <dbReference type="WBParaSite" id="PTRK_0001765900.1"/>
    </source>
</evidence>
<sequence length="538" mass="63514">MNNNIQDQIDSVTSFPDILYLLTQSSSGYLVNGNYKVNKIFSFGLNQFELKLNNTCDIKNNKLTCFYGRAHRVSIDHIIRDLPDETKMNARYSSYIGFIINDDTRRWNEGDKFVLAEKYASFASSLFDAFPNGKRFEVALTHTIKRDNNFLVYILEKMDLNKIEEIALIHLYDIIEYFKQHQFSESNIIKKTPNLKKFTLDIQTSDRRYEVLDENDNILKQFLNCLRSNKNVTLELCAEDNNDSLNIAFKILEYADQIHLNVSIFLKAEWNENMITSDYSFTNESLRILTRLVTTDIFINEVDDLKILSQLFIYGENVKCIIIHIDKAVIIEIWNQFDTIEEYIEYASKNFYFKNTISKLDKVILFLGSYNYSDNRSERIFELEVVYNTFLDTFISILPNTVHSIFFNNFISLPQSFFDKLSSHLKFLRTLSFLKTSNIPFNAFMKLSNLRSIIIHGEIKTVIPDWIKIVMFCYFENEYYEGFSNTSSEITNNHYFELMNRSFGHSLRYLNQDDIYFIGFLENISLWKEMFLLADERF</sequence>
<organism evidence="1 2">
    <name type="scientific">Parastrongyloides trichosuri</name>
    <name type="common">Possum-specific nematode worm</name>
    <dbReference type="NCBI Taxonomy" id="131310"/>
    <lineage>
        <taxon>Eukaryota</taxon>
        <taxon>Metazoa</taxon>
        <taxon>Ecdysozoa</taxon>
        <taxon>Nematoda</taxon>
        <taxon>Chromadorea</taxon>
        <taxon>Rhabditida</taxon>
        <taxon>Tylenchina</taxon>
        <taxon>Panagrolaimomorpha</taxon>
        <taxon>Strongyloidoidea</taxon>
        <taxon>Strongyloididae</taxon>
        <taxon>Parastrongyloides</taxon>
    </lineage>
</organism>
<dbReference type="AlphaFoldDB" id="A0A0N5A6N6"/>
<name>A0A0N5A6N6_PARTI</name>
<proteinExistence type="predicted"/>
<dbReference type="WBParaSite" id="PTRK_0001765900.1">
    <property type="protein sequence ID" value="PTRK_0001765900.1"/>
    <property type="gene ID" value="PTRK_0001765900"/>
</dbReference>
<evidence type="ECO:0000313" key="1">
    <source>
        <dbReference type="Proteomes" id="UP000038045"/>
    </source>
</evidence>
<dbReference type="Proteomes" id="UP000038045">
    <property type="component" value="Unplaced"/>
</dbReference>